<reference evidence="3 4" key="1">
    <citation type="submission" date="2020-03" db="EMBL/GenBank/DDBJ databases">
        <title>Genomic Encyclopedia of Type Strains, Phase IV (KMG-IV): sequencing the most valuable type-strain genomes for metagenomic binning, comparative biology and taxonomic classification.</title>
        <authorList>
            <person name="Goeker M."/>
        </authorList>
    </citation>
    <scope>NUCLEOTIDE SEQUENCE [LARGE SCALE GENOMIC DNA]</scope>
    <source>
        <strain evidence="3 4">DSM 22753</strain>
    </source>
</reference>
<dbReference type="PANTHER" id="PTHR43019">
    <property type="entry name" value="SERINE ENDOPROTEASE DEGS"/>
    <property type="match status" value="1"/>
</dbReference>
<feature type="transmembrane region" description="Helical" evidence="1">
    <location>
        <begin position="322"/>
        <end position="343"/>
    </location>
</feature>
<dbReference type="InterPro" id="IPR001940">
    <property type="entry name" value="Peptidase_S1C"/>
</dbReference>
<sequence length="504" mass="52271">MIRWLGLLLACLTLATPARADDISAAGRGVVRIVTIAVVDDEVVGFGHGSGFAIAPNRIVTNAHVVELAARYPGNVLIGVVPSEGDKSYQGSLIAVDVDRDLALVEFTGVRLPPLTLFNGVLTDGDPVIALGYPGNVDIATAQSAADFITPLSPVRSSGLFSGARNLVGTAVLLHSANIARGNSGGPLLDPCGRVVGVNSAITRGDDGDGTFAFAIANAELAAFLRGASQEAQVVAAPCTSIQERLEQDRDAEAAARAEAALREREAATDARIARERAIAAARADNETTRENVMALAALLLVLGALGLGGGGLLASRGQKRAAIWAASIGGVLMVAAVAAFFLRPDFDADAAVEAGADTAGKTTADRTAALGPLVCTLLPDRSRVTVSSAAPVRIEWGADGCVNGRTQYAEDTGGWERILVPEEEQTVSVLEFDPATLTYSNTRYLLSAAAMTRARELRSGVQLKACSGESAPRANLATQQSAIRNALPSLPNEKLVYRCRKAG</sequence>
<dbReference type="Pfam" id="PF13365">
    <property type="entry name" value="Trypsin_2"/>
    <property type="match status" value="1"/>
</dbReference>
<dbReference type="Gene3D" id="2.40.10.10">
    <property type="entry name" value="Trypsin-like serine proteases"/>
    <property type="match status" value="2"/>
</dbReference>
<dbReference type="PANTHER" id="PTHR43019:SF23">
    <property type="entry name" value="PROTEASE DO-LIKE 5, CHLOROPLASTIC"/>
    <property type="match status" value="1"/>
</dbReference>
<dbReference type="PRINTS" id="PR00834">
    <property type="entry name" value="PROTEASES2C"/>
</dbReference>
<dbReference type="EMBL" id="JAASQP010000001">
    <property type="protein sequence ID" value="NIJ23655.1"/>
    <property type="molecule type" value="Genomic_DNA"/>
</dbReference>
<evidence type="ECO:0008006" key="5">
    <source>
        <dbReference type="Google" id="ProtNLM"/>
    </source>
</evidence>
<dbReference type="Proteomes" id="UP000788153">
    <property type="component" value="Unassembled WGS sequence"/>
</dbReference>
<evidence type="ECO:0000313" key="4">
    <source>
        <dbReference type="Proteomes" id="UP000788153"/>
    </source>
</evidence>
<comment type="caution">
    <text evidence="3">The sequence shown here is derived from an EMBL/GenBank/DDBJ whole genome shotgun (WGS) entry which is preliminary data.</text>
</comment>
<dbReference type="RefSeq" id="WP_140231283.1">
    <property type="nucleotide sequence ID" value="NZ_BAAAEV010000001.1"/>
</dbReference>
<keyword evidence="1" id="KW-1133">Transmembrane helix</keyword>
<dbReference type="InterPro" id="IPR009003">
    <property type="entry name" value="Peptidase_S1_PA"/>
</dbReference>
<gene>
    <name evidence="3" type="ORF">FHT01_001197</name>
</gene>
<proteinExistence type="predicted"/>
<protein>
    <recommendedName>
        <fullName evidence="5">Trypsin-like peptidase domain-containing protein</fullName>
    </recommendedName>
</protein>
<evidence type="ECO:0000313" key="3">
    <source>
        <dbReference type="EMBL" id="NIJ23655.1"/>
    </source>
</evidence>
<feature type="transmembrane region" description="Helical" evidence="1">
    <location>
        <begin position="293"/>
        <end position="315"/>
    </location>
</feature>
<dbReference type="SUPFAM" id="SSF50494">
    <property type="entry name" value="Trypsin-like serine proteases"/>
    <property type="match status" value="1"/>
</dbReference>
<evidence type="ECO:0000256" key="2">
    <source>
        <dbReference type="SAM" id="SignalP"/>
    </source>
</evidence>
<keyword evidence="2" id="KW-0732">Signal</keyword>
<name>A0ABX0TZC0_9SPHN</name>
<organism evidence="3 4">
    <name type="scientific">Sphingomonas japonica</name>
    <dbReference type="NCBI Taxonomy" id="511662"/>
    <lineage>
        <taxon>Bacteria</taxon>
        <taxon>Pseudomonadati</taxon>
        <taxon>Pseudomonadota</taxon>
        <taxon>Alphaproteobacteria</taxon>
        <taxon>Sphingomonadales</taxon>
        <taxon>Sphingomonadaceae</taxon>
        <taxon>Sphingomonas</taxon>
    </lineage>
</organism>
<dbReference type="InterPro" id="IPR043504">
    <property type="entry name" value="Peptidase_S1_PA_chymotrypsin"/>
</dbReference>
<keyword evidence="1" id="KW-0812">Transmembrane</keyword>
<accession>A0ABX0TZC0</accession>
<keyword evidence="4" id="KW-1185">Reference proteome</keyword>
<evidence type="ECO:0000256" key="1">
    <source>
        <dbReference type="SAM" id="Phobius"/>
    </source>
</evidence>
<feature type="chain" id="PRO_5045146011" description="Trypsin-like peptidase domain-containing protein" evidence="2">
    <location>
        <begin position="21"/>
        <end position="504"/>
    </location>
</feature>
<keyword evidence="1" id="KW-0472">Membrane</keyword>
<feature type="signal peptide" evidence="2">
    <location>
        <begin position="1"/>
        <end position="20"/>
    </location>
</feature>